<name>A0A918C461_9DEIO</name>
<dbReference type="EMBL" id="BMQL01000006">
    <property type="protein sequence ID" value="GGR03867.1"/>
    <property type="molecule type" value="Genomic_DNA"/>
</dbReference>
<evidence type="ECO:0000256" key="2">
    <source>
        <dbReference type="ARBA" id="ARBA00022840"/>
    </source>
</evidence>
<dbReference type="GO" id="GO:0016887">
    <property type="term" value="F:ATP hydrolysis activity"/>
    <property type="evidence" value="ECO:0007669"/>
    <property type="project" value="TreeGrafter"/>
</dbReference>
<proteinExistence type="predicted"/>
<dbReference type="AlphaFoldDB" id="A0A918C461"/>
<evidence type="ECO:0000313" key="5">
    <source>
        <dbReference type="Proteomes" id="UP000603865"/>
    </source>
</evidence>
<feature type="domain" description="CobQ/CobB/MinD/ParA nucleotide binding" evidence="3">
    <location>
        <begin position="11"/>
        <end position="207"/>
    </location>
</feature>
<keyword evidence="5" id="KW-1185">Reference proteome</keyword>
<accession>A0A918C461</accession>
<evidence type="ECO:0000313" key="4">
    <source>
        <dbReference type="EMBL" id="GGR03867.1"/>
    </source>
</evidence>
<sequence length="251" mass="26627">MSAYVVTLHSFMRGTGKSTLTARLGRLLSRDARVAVIDGDLTAPSQSQLLKVSPVEGRTLNDFLAGRCSAADTALEVPTETWLGAPTPADGCLYLVPASDQPHHLSQVARSEMPFDELAQGLQDLSAALRLDLILLEAAAGLSGLSLPPLALADELALVMRLDQKDYQGTGVTLDVARRLGVQQARLIVNMVPVGYDLKQVEATVASTYDAPVTALSLPEPTLAFDVPELSQVGRALLTSSHHQGRGGPLR</sequence>
<dbReference type="PANTHER" id="PTHR43384:SF6">
    <property type="entry name" value="SEPTUM SITE-DETERMINING PROTEIN MIND HOMOLOG, CHLOROPLASTIC"/>
    <property type="match status" value="1"/>
</dbReference>
<gene>
    <name evidence="4" type="ORF">GCM10008957_16020</name>
</gene>
<dbReference type="GO" id="GO:0009898">
    <property type="term" value="C:cytoplasmic side of plasma membrane"/>
    <property type="evidence" value="ECO:0007669"/>
    <property type="project" value="TreeGrafter"/>
</dbReference>
<reference evidence="4" key="2">
    <citation type="submission" date="2020-09" db="EMBL/GenBank/DDBJ databases">
        <authorList>
            <person name="Sun Q."/>
            <person name="Ohkuma M."/>
        </authorList>
    </citation>
    <scope>NUCLEOTIDE SEQUENCE</scope>
    <source>
        <strain evidence="4">JCM 31311</strain>
    </source>
</reference>
<dbReference type="Gene3D" id="3.40.50.300">
    <property type="entry name" value="P-loop containing nucleotide triphosphate hydrolases"/>
    <property type="match status" value="1"/>
</dbReference>
<dbReference type="Proteomes" id="UP000603865">
    <property type="component" value="Unassembled WGS sequence"/>
</dbReference>
<dbReference type="Pfam" id="PF01656">
    <property type="entry name" value="CbiA"/>
    <property type="match status" value="1"/>
</dbReference>
<dbReference type="InterPro" id="IPR050625">
    <property type="entry name" value="ParA/MinD_ATPase"/>
</dbReference>
<dbReference type="RefSeq" id="WP_189089145.1">
    <property type="nucleotide sequence ID" value="NZ_BMQL01000006.1"/>
</dbReference>
<keyword evidence="1" id="KW-0547">Nucleotide-binding</keyword>
<dbReference type="InterPro" id="IPR002586">
    <property type="entry name" value="CobQ/CobB/MinD/ParA_Nub-bd_dom"/>
</dbReference>
<comment type="caution">
    <text evidence="4">The sequence shown here is derived from an EMBL/GenBank/DDBJ whole genome shotgun (WGS) entry which is preliminary data.</text>
</comment>
<dbReference type="PANTHER" id="PTHR43384">
    <property type="entry name" value="SEPTUM SITE-DETERMINING PROTEIN MIND HOMOLOG, CHLOROPLASTIC-RELATED"/>
    <property type="match status" value="1"/>
</dbReference>
<dbReference type="GO" id="GO:0051782">
    <property type="term" value="P:negative regulation of cell division"/>
    <property type="evidence" value="ECO:0007669"/>
    <property type="project" value="TreeGrafter"/>
</dbReference>
<protein>
    <recommendedName>
        <fullName evidence="3">CobQ/CobB/MinD/ParA nucleotide binding domain-containing protein</fullName>
    </recommendedName>
</protein>
<keyword evidence="2" id="KW-0067">ATP-binding</keyword>
<dbReference type="GO" id="GO:0005524">
    <property type="term" value="F:ATP binding"/>
    <property type="evidence" value="ECO:0007669"/>
    <property type="project" value="UniProtKB-KW"/>
</dbReference>
<dbReference type="SUPFAM" id="SSF52540">
    <property type="entry name" value="P-loop containing nucleoside triphosphate hydrolases"/>
    <property type="match status" value="1"/>
</dbReference>
<evidence type="ECO:0000256" key="1">
    <source>
        <dbReference type="ARBA" id="ARBA00022741"/>
    </source>
</evidence>
<dbReference type="InterPro" id="IPR027417">
    <property type="entry name" value="P-loop_NTPase"/>
</dbReference>
<dbReference type="GO" id="GO:0005829">
    <property type="term" value="C:cytosol"/>
    <property type="evidence" value="ECO:0007669"/>
    <property type="project" value="TreeGrafter"/>
</dbReference>
<reference evidence="4" key="1">
    <citation type="journal article" date="2014" name="Int. J. Syst. Evol. Microbiol.">
        <title>Complete genome sequence of Corynebacterium casei LMG S-19264T (=DSM 44701T), isolated from a smear-ripened cheese.</title>
        <authorList>
            <consortium name="US DOE Joint Genome Institute (JGI-PGF)"/>
            <person name="Walter F."/>
            <person name="Albersmeier A."/>
            <person name="Kalinowski J."/>
            <person name="Ruckert C."/>
        </authorList>
    </citation>
    <scope>NUCLEOTIDE SEQUENCE</scope>
    <source>
        <strain evidence="4">JCM 31311</strain>
    </source>
</reference>
<evidence type="ECO:0000259" key="3">
    <source>
        <dbReference type="Pfam" id="PF01656"/>
    </source>
</evidence>
<organism evidence="4 5">
    <name type="scientific">Deinococcus ruber</name>
    <dbReference type="NCBI Taxonomy" id="1848197"/>
    <lineage>
        <taxon>Bacteria</taxon>
        <taxon>Thermotogati</taxon>
        <taxon>Deinococcota</taxon>
        <taxon>Deinococci</taxon>
        <taxon>Deinococcales</taxon>
        <taxon>Deinococcaceae</taxon>
        <taxon>Deinococcus</taxon>
    </lineage>
</organism>